<dbReference type="InterPro" id="IPR005151">
    <property type="entry name" value="Tail-specific_protease"/>
</dbReference>
<dbReference type="Gene3D" id="3.90.226.10">
    <property type="entry name" value="2-enoyl-CoA Hydratase, Chain A, domain 1"/>
    <property type="match status" value="1"/>
</dbReference>
<dbReference type="SUPFAM" id="SSF52096">
    <property type="entry name" value="ClpP/crotonase"/>
    <property type="match status" value="1"/>
</dbReference>
<dbReference type="InterPro" id="IPR006311">
    <property type="entry name" value="TAT_signal"/>
</dbReference>
<organism evidence="3 4">
    <name type="scientific">Sphingomonas metalli</name>
    <dbReference type="NCBI Taxonomy" id="1779358"/>
    <lineage>
        <taxon>Bacteria</taxon>
        <taxon>Pseudomonadati</taxon>
        <taxon>Pseudomonadota</taxon>
        <taxon>Alphaproteobacteria</taxon>
        <taxon>Sphingomonadales</taxon>
        <taxon>Sphingomonadaceae</taxon>
        <taxon>Sphingomonas</taxon>
    </lineage>
</organism>
<evidence type="ECO:0000256" key="1">
    <source>
        <dbReference type="SAM" id="SignalP"/>
    </source>
</evidence>
<comment type="caution">
    <text evidence="3">The sequence shown here is derived from an EMBL/GenBank/DDBJ whole genome shotgun (WGS) entry which is preliminary data.</text>
</comment>
<feature type="chain" id="PRO_5037985020" description="Tail specific protease domain-containing protein" evidence="1">
    <location>
        <begin position="29"/>
        <end position="485"/>
    </location>
</feature>
<evidence type="ECO:0000313" key="3">
    <source>
        <dbReference type="EMBL" id="GGB41395.1"/>
    </source>
</evidence>
<dbReference type="Proteomes" id="UP000623067">
    <property type="component" value="Unassembled WGS sequence"/>
</dbReference>
<name>A0A916TG98_9SPHN</name>
<feature type="domain" description="Tail specific protease" evidence="2">
    <location>
        <begin position="261"/>
        <end position="421"/>
    </location>
</feature>
<evidence type="ECO:0000313" key="4">
    <source>
        <dbReference type="Proteomes" id="UP000623067"/>
    </source>
</evidence>
<evidence type="ECO:0000259" key="2">
    <source>
        <dbReference type="Pfam" id="PF03572"/>
    </source>
</evidence>
<reference evidence="3" key="2">
    <citation type="submission" date="2020-09" db="EMBL/GenBank/DDBJ databases">
        <authorList>
            <person name="Sun Q."/>
            <person name="Zhou Y."/>
        </authorList>
    </citation>
    <scope>NUCLEOTIDE SEQUENCE</scope>
    <source>
        <strain evidence="3">CGMCC 1.15330</strain>
    </source>
</reference>
<reference evidence="3" key="1">
    <citation type="journal article" date="2014" name="Int. J. Syst. Evol. Microbiol.">
        <title>Complete genome sequence of Corynebacterium casei LMG S-19264T (=DSM 44701T), isolated from a smear-ripened cheese.</title>
        <authorList>
            <consortium name="US DOE Joint Genome Institute (JGI-PGF)"/>
            <person name="Walter F."/>
            <person name="Albersmeier A."/>
            <person name="Kalinowski J."/>
            <person name="Ruckert C."/>
        </authorList>
    </citation>
    <scope>NUCLEOTIDE SEQUENCE</scope>
    <source>
        <strain evidence="3">CGMCC 1.15330</strain>
    </source>
</reference>
<dbReference type="InterPro" id="IPR029045">
    <property type="entry name" value="ClpP/crotonase-like_dom_sf"/>
</dbReference>
<dbReference type="PANTHER" id="PTHR32060">
    <property type="entry name" value="TAIL-SPECIFIC PROTEASE"/>
    <property type="match status" value="1"/>
</dbReference>
<dbReference type="AlphaFoldDB" id="A0A916TG98"/>
<dbReference type="RefSeq" id="WP_188660629.1">
    <property type="nucleotide sequence ID" value="NZ_BMIH01000005.1"/>
</dbReference>
<dbReference type="GO" id="GO:0006508">
    <property type="term" value="P:proteolysis"/>
    <property type="evidence" value="ECO:0007669"/>
    <property type="project" value="InterPro"/>
</dbReference>
<accession>A0A916TG98</accession>
<dbReference type="GO" id="GO:0030288">
    <property type="term" value="C:outer membrane-bounded periplasmic space"/>
    <property type="evidence" value="ECO:0007669"/>
    <property type="project" value="TreeGrafter"/>
</dbReference>
<dbReference type="GO" id="GO:0004175">
    <property type="term" value="F:endopeptidase activity"/>
    <property type="evidence" value="ECO:0007669"/>
    <property type="project" value="TreeGrafter"/>
</dbReference>
<dbReference type="EMBL" id="BMIH01000005">
    <property type="protein sequence ID" value="GGB41395.1"/>
    <property type="molecule type" value="Genomic_DNA"/>
</dbReference>
<dbReference type="PROSITE" id="PS51318">
    <property type="entry name" value="TAT"/>
    <property type="match status" value="1"/>
</dbReference>
<gene>
    <name evidence="3" type="ORF">GCM10011380_33580</name>
</gene>
<keyword evidence="4" id="KW-1185">Reference proteome</keyword>
<protein>
    <recommendedName>
        <fullName evidence="2">Tail specific protease domain-containing protein</fullName>
    </recommendedName>
</protein>
<proteinExistence type="predicted"/>
<dbReference type="PANTHER" id="PTHR32060:SF30">
    <property type="entry name" value="CARBOXY-TERMINAL PROCESSING PROTEASE CTPA"/>
    <property type="match status" value="1"/>
</dbReference>
<sequence length="485" mass="52872">MIPSTLTRRTLVGGTGLALTAFALRAHAAAGPDRLSPAAMQGDLAVLRRAYEALHPGLYRYNTPAQIASLFAAAEAATRSPLTLRAFYLLLSRCLGAIRCGHSYANFYNQRPSVAAALFEAPDRLPVDFLWLGEAMVVTADPYATGIVPGSRILSIDGRPAAAVLAALMPLARADGHNDAKRRRLLSVQGDDRYESFDIYFSQLFGRTAYRLTVEDPAGRRRTALVRAVTLAQRQGSAHAGVEATGAAPIWTITRQGDAAILSMPNWGLYDSQWDWRGWLDAAIDRLIAERVPRLIVDLRANEGGLDCGDVLAQRLIARETLAEDVDRLVRYRTLPADLRPYCDTWDRSFDRLGEGAAQVGARFFRLDRSDARIAPRGQRYAGNVRVLIGPQNSSATFQFADFVRRTGIATLVGETTGGNRRGINGGCFYFLRLPGTGLEADLPLVGRFPTRPQPDLGVEPDIAVPVTPADIARGVDRTMERALA</sequence>
<keyword evidence="1" id="KW-0732">Signal</keyword>
<dbReference type="Pfam" id="PF03572">
    <property type="entry name" value="Peptidase_S41"/>
    <property type="match status" value="1"/>
</dbReference>
<dbReference type="GO" id="GO:0008236">
    <property type="term" value="F:serine-type peptidase activity"/>
    <property type="evidence" value="ECO:0007669"/>
    <property type="project" value="InterPro"/>
</dbReference>
<dbReference type="GO" id="GO:0007165">
    <property type="term" value="P:signal transduction"/>
    <property type="evidence" value="ECO:0007669"/>
    <property type="project" value="TreeGrafter"/>
</dbReference>
<feature type="signal peptide" evidence="1">
    <location>
        <begin position="1"/>
        <end position="28"/>
    </location>
</feature>